<keyword evidence="1" id="KW-0853">WD repeat</keyword>
<organism evidence="4 5">
    <name type="scientific">Rhodotorula diobovata</name>
    <dbReference type="NCBI Taxonomy" id="5288"/>
    <lineage>
        <taxon>Eukaryota</taxon>
        <taxon>Fungi</taxon>
        <taxon>Dikarya</taxon>
        <taxon>Basidiomycota</taxon>
        <taxon>Pucciniomycotina</taxon>
        <taxon>Microbotryomycetes</taxon>
        <taxon>Sporidiobolales</taxon>
        <taxon>Sporidiobolaceae</taxon>
        <taxon>Rhodotorula</taxon>
    </lineage>
</organism>
<keyword evidence="5" id="KW-1185">Reference proteome</keyword>
<keyword evidence="2" id="KW-0677">Repeat</keyword>
<feature type="compositionally biased region" description="Low complexity" evidence="3">
    <location>
        <begin position="470"/>
        <end position="483"/>
    </location>
</feature>
<sequence length="547" mass="58754">MQAPLQLPGYTWDPATKRFFKQQTSAAKLTPAAASRTASSSRKGDQLTKGESSGQQRKRAKRTRDKGKARAEEPRGVGALRSLDLGAWDTAPGRRLALHHDLRATQLSRLSSTRTLFPDCVLMDDSILHLSFDETSPSTLRIGTSSGTLATGSLARPAEELANYPNDEHSWRTSWYCSSKITSLKTCGDRIVATALGPPAQALVGTTQDSISLASVTLSPRKTSLWTSAISPSLLALGCDRKVLVWSDPSRAGQMDAYVTGGNRGDGTVFALDLDGETVFAGTRKGRVHVFDRRASRPAAREGGSSRQSEQRARDEVQLDLASPVTHIRHIKERPHQVVVAGMDGSLGVYDLRFPSRPPPASRAGPAGAATSTPLLEIKGHVNSFTVDLGFDVWRDEWVAVERVLDTHAQPGKTTVSACGPSARAAKFSRPAPPPSLPAVRGRQRSSHPTLPTLSSPRSRPRPPTPSSAPSPLHSAHSPSPRSTPRESALPATRSGSRRAWTQVEGEGEKEQERARGAARACGRRMGQRSRALGCGEALGLVKLIRS</sequence>
<dbReference type="PANTHER" id="PTHR44472:SF1">
    <property type="entry name" value="DDB1 AND CUL4 ASSOCIATED FACTOR 4"/>
    <property type="match status" value="1"/>
</dbReference>
<dbReference type="InterPro" id="IPR036322">
    <property type="entry name" value="WD40_repeat_dom_sf"/>
</dbReference>
<feature type="compositionally biased region" description="Low complexity" evidence="3">
    <location>
        <begin position="447"/>
        <end position="458"/>
    </location>
</feature>
<dbReference type="OrthoDB" id="128867at2759"/>
<feature type="region of interest" description="Disordered" evidence="3">
    <location>
        <begin position="22"/>
        <end position="76"/>
    </location>
</feature>
<proteinExistence type="predicted"/>
<dbReference type="SUPFAM" id="SSF50978">
    <property type="entry name" value="WD40 repeat-like"/>
    <property type="match status" value="1"/>
</dbReference>
<evidence type="ECO:0008006" key="6">
    <source>
        <dbReference type="Google" id="ProtNLM"/>
    </source>
</evidence>
<dbReference type="EMBL" id="SOZI01000139">
    <property type="protein sequence ID" value="TNY18434.1"/>
    <property type="molecule type" value="Genomic_DNA"/>
</dbReference>
<dbReference type="STRING" id="5288.A0A5C5FR75"/>
<dbReference type="InterPro" id="IPR052254">
    <property type="entry name" value="CUL4-DDB1_E3_ligase_receptor"/>
</dbReference>
<evidence type="ECO:0000256" key="2">
    <source>
        <dbReference type="ARBA" id="ARBA00022737"/>
    </source>
</evidence>
<name>A0A5C5FR75_9BASI</name>
<dbReference type="AlphaFoldDB" id="A0A5C5FR75"/>
<dbReference type="InterPro" id="IPR015943">
    <property type="entry name" value="WD40/YVTN_repeat-like_dom_sf"/>
</dbReference>
<comment type="caution">
    <text evidence="4">The sequence shown here is derived from an EMBL/GenBank/DDBJ whole genome shotgun (WGS) entry which is preliminary data.</text>
</comment>
<dbReference type="GO" id="GO:0080008">
    <property type="term" value="C:Cul4-RING E3 ubiquitin ligase complex"/>
    <property type="evidence" value="ECO:0007669"/>
    <property type="project" value="TreeGrafter"/>
</dbReference>
<feature type="region of interest" description="Disordered" evidence="3">
    <location>
        <begin position="291"/>
        <end position="316"/>
    </location>
</feature>
<dbReference type="Proteomes" id="UP000311382">
    <property type="component" value="Unassembled WGS sequence"/>
</dbReference>
<evidence type="ECO:0000313" key="4">
    <source>
        <dbReference type="EMBL" id="TNY18434.1"/>
    </source>
</evidence>
<reference evidence="4 5" key="1">
    <citation type="submission" date="2019-03" db="EMBL/GenBank/DDBJ databases">
        <title>Rhodosporidium diobovatum UCD-FST 08-225 genome sequencing, assembly, and annotation.</title>
        <authorList>
            <person name="Fakankun I.U."/>
            <person name="Fristensky B."/>
            <person name="Levin D.B."/>
        </authorList>
    </citation>
    <scope>NUCLEOTIDE SEQUENCE [LARGE SCALE GENOMIC DNA]</scope>
    <source>
        <strain evidence="4 5">UCD-FST 08-225</strain>
    </source>
</reference>
<feature type="compositionally biased region" description="Basic and acidic residues" evidence="3">
    <location>
        <begin position="66"/>
        <end position="75"/>
    </location>
</feature>
<evidence type="ECO:0000313" key="5">
    <source>
        <dbReference type="Proteomes" id="UP000311382"/>
    </source>
</evidence>
<feature type="compositionally biased region" description="Basic and acidic residues" evidence="3">
    <location>
        <begin position="507"/>
        <end position="516"/>
    </location>
</feature>
<feature type="compositionally biased region" description="Basic residues" evidence="3">
    <location>
        <begin position="56"/>
        <end position="65"/>
    </location>
</feature>
<dbReference type="Gene3D" id="2.130.10.10">
    <property type="entry name" value="YVTN repeat-like/Quinoprotein amine dehydrogenase"/>
    <property type="match status" value="1"/>
</dbReference>
<feature type="region of interest" description="Disordered" evidence="3">
    <location>
        <begin position="411"/>
        <end position="527"/>
    </location>
</feature>
<feature type="compositionally biased region" description="Low complexity" evidence="3">
    <location>
        <begin position="32"/>
        <end position="41"/>
    </location>
</feature>
<evidence type="ECO:0000256" key="3">
    <source>
        <dbReference type="SAM" id="MobiDB-lite"/>
    </source>
</evidence>
<evidence type="ECO:0000256" key="1">
    <source>
        <dbReference type="ARBA" id="ARBA00022574"/>
    </source>
</evidence>
<protein>
    <recommendedName>
        <fullName evidence="6">WD40-repeat-containing domain protein</fullName>
    </recommendedName>
</protein>
<dbReference type="PANTHER" id="PTHR44472">
    <property type="entry name" value="DDB1- AND CUL4-ASSOCIATED FACTOR 4-RELATED"/>
    <property type="match status" value="1"/>
</dbReference>
<accession>A0A5C5FR75</accession>
<gene>
    <name evidence="4" type="ORF">DMC30DRAFT_54829</name>
</gene>